<keyword evidence="4" id="KW-1185">Reference proteome</keyword>
<evidence type="ECO:0000259" key="2">
    <source>
        <dbReference type="Pfam" id="PF01471"/>
    </source>
</evidence>
<evidence type="ECO:0000256" key="1">
    <source>
        <dbReference type="SAM" id="SignalP"/>
    </source>
</evidence>
<dbReference type="EMBL" id="FNGE01000018">
    <property type="protein sequence ID" value="SDL69514.1"/>
    <property type="molecule type" value="Genomic_DNA"/>
</dbReference>
<gene>
    <name evidence="3" type="ORF">SAMN04487971_11831</name>
</gene>
<dbReference type="AlphaFoldDB" id="A0A1G9M5U6"/>
<feature type="domain" description="Peptidoglycan binding-like" evidence="2">
    <location>
        <begin position="343"/>
        <end position="396"/>
    </location>
</feature>
<keyword evidence="1" id="KW-0732">Signal</keyword>
<dbReference type="Proteomes" id="UP000199555">
    <property type="component" value="Unassembled WGS sequence"/>
</dbReference>
<sequence>MMMIPLRLALAACVLALAGAAWAEDRAVVIANRAYDHLPDVADVRPEAAMTALRQQGYRVTEGRDLTADGIRAALRFLLASDADPGARIVVLMGRFARSEGESWFLGREAGRESLSSVGTAGVPLSVVTELMEGGRGPAVLLLGTDARVFDTGEGLWPNLGRVAGPGRVTVIAGYTDGIGRAAAVLARPGVSVAQALAQGESLRLVSQGETPGARPVVVPAPAPARPEEAEAWARAVVTDTAAGWRAYLDKYPQGANAAEARRRLEHAPQRLEDVVQPGPEEMAAWTRAKRTNSAEGYAEFLGKWPHSLFAGAARGRMAELQAPAAPTGSPAAAEAALNLDRAQRAQVQRQLRLLTYDTDGIDGSFGPLTRRAIERFQRNAGAEPTGYLTGAQVDLLARQAGERARRLEAEALARQEVEAADDREAWEQNRSRGEAGARDYLARYPQGLFAAHAQAVLAEAARMNRVEEDAWARARAAGSAAGWREFLDKYPRSPRAPEARAALDALEGQLARDQAAETRLDLAAPIRQAVQLRLQALGLYAGPADGDLGPETRAALRRYQAARNLRPSGYLNQATMVRLLADTLLGQD</sequence>
<organism evidence="3 4">
    <name type="scientific">Paracoccus chinensis</name>
    <dbReference type="NCBI Taxonomy" id="525640"/>
    <lineage>
        <taxon>Bacteria</taxon>
        <taxon>Pseudomonadati</taxon>
        <taxon>Pseudomonadota</taxon>
        <taxon>Alphaproteobacteria</taxon>
        <taxon>Rhodobacterales</taxon>
        <taxon>Paracoccaceae</taxon>
        <taxon>Paracoccus</taxon>
    </lineage>
</organism>
<dbReference type="InterPro" id="IPR036365">
    <property type="entry name" value="PGBD-like_sf"/>
</dbReference>
<feature type="chain" id="PRO_5011603650" evidence="1">
    <location>
        <begin position="24"/>
        <end position="589"/>
    </location>
</feature>
<dbReference type="SUPFAM" id="SSF52129">
    <property type="entry name" value="Caspase-like"/>
    <property type="match status" value="1"/>
</dbReference>
<dbReference type="SUPFAM" id="SSF47090">
    <property type="entry name" value="PGBD-like"/>
    <property type="match status" value="2"/>
</dbReference>
<dbReference type="InterPro" id="IPR002477">
    <property type="entry name" value="Peptidoglycan-bd-like"/>
</dbReference>
<dbReference type="InterPro" id="IPR029030">
    <property type="entry name" value="Caspase-like_dom_sf"/>
</dbReference>
<dbReference type="RefSeq" id="WP_090757090.1">
    <property type="nucleotide sequence ID" value="NZ_FNGE01000018.1"/>
</dbReference>
<feature type="domain" description="Peptidoglycan binding-like" evidence="2">
    <location>
        <begin position="528"/>
        <end position="580"/>
    </location>
</feature>
<dbReference type="OrthoDB" id="8092964at2"/>
<reference evidence="4" key="1">
    <citation type="submission" date="2016-10" db="EMBL/GenBank/DDBJ databases">
        <authorList>
            <person name="Varghese N."/>
            <person name="Submissions S."/>
        </authorList>
    </citation>
    <scope>NUCLEOTIDE SEQUENCE [LARGE SCALE GENOMIC DNA]</scope>
    <source>
        <strain evidence="4">CGMCC 1.7655</strain>
    </source>
</reference>
<accession>A0A1G9M5U6</accession>
<protein>
    <submittedName>
        <fullName evidence="3">Putative peptidoglycan binding domain-containing protein</fullName>
    </submittedName>
</protein>
<proteinExistence type="predicted"/>
<evidence type="ECO:0000313" key="4">
    <source>
        <dbReference type="Proteomes" id="UP000199555"/>
    </source>
</evidence>
<dbReference type="STRING" id="525640.SAMN04487971_11831"/>
<dbReference type="Gene3D" id="1.10.101.10">
    <property type="entry name" value="PGBD-like superfamily/PGBD"/>
    <property type="match status" value="2"/>
</dbReference>
<feature type="signal peptide" evidence="1">
    <location>
        <begin position="1"/>
        <end position="23"/>
    </location>
</feature>
<name>A0A1G9M5U6_9RHOB</name>
<evidence type="ECO:0000313" key="3">
    <source>
        <dbReference type="EMBL" id="SDL69514.1"/>
    </source>
</evidence>
<dbReference type="Pfam" id="PF01471">
    <property type="entry name" value="PG_binding_1"/>
    <property type="match status" value="2"/>
</dbReference>
<dbReference type="InterPro" id="IPR036366">
    <property type="entry name" value="PGBDSf"/>
</dbReference>